<dbReference type="AlphaFoldDB" id="A0A2S1ST79"/>
<accession>A0A2S1ST79</accession>
<proteinExistence type="predicted"/>
<organism evidence="1 2">
    <name type="scientific">Streptomyces tirandamycinicus</name>
    <dbReference type="NCBI Taxonomy" id="2174846"/>
    <lineage>
        <taxon>Bacteria</taxon>
        <taxon>Bacillati</taxon>
        <taxon>Actinomycetota</taxon>
        <taxon>Actinomycetes</taxon>
        <taxon>Kitasatosporales</taxon>
        <taxon>Streptomycetaceae</taxon>
        <taxon>Streptomyces</taxon>
    </lineage>
</organism>
<evidence type="ECO:0000313" key="1">
    <source>
        <dbReference type="EMBL" id="AWI29593.1"/>
    </source>
</evidence>
<dbReference type="Proteomes" id="UP000244900">
    <property type="component" value="Chromosome"/>
</dbReference>
<dbReference type="EMBL" id="CP029188">
    <property type="protein sequence ID" value="AWI29593.1"/>
    <property type="molecule type" value="Genomic_DNA"/>
</dbReference>
<sequence>MVNAEDLIGRRLLKVTTSWHHYQETEPSLLHMWLHMDGLGPVRFHTRDDGLSLEIDEPHGPYDISECGHTTVEDDLPDFPMTRFIGLRILSVREIRYRSGRHDYAVGNTFQFPNGTIRVLDFADDIVLAHDRDLGPVEEHLHETTALTSQNSPP</sequence>
<protein>
    <submittedName>
        <fullName evidence="1">Uncharacterized protein</fullName>
    </submittedName>
</protein>
<dbReference type="OrthoDB" id="3534840at2"/>
<reference evidence="1 2" key="1">
    <citation type="submission" date="2018-05" db="EMBL/GenBank/DDBJ databases">
        <title>Complete genome sequence of sponge-derived Streptomyces sp. HNM0039.</title>
        <authorList>
            <person name="Huang X."/>
            <person name="Zhou S."/>
        </authorList>
    </citation>
    <scope>NUCLEOTIDE SEQUENCE [LARGE SCALE GENOMIC DNA]</scope>
    <source>
        <strain evidence="1 2">HNM0039</strain>
    </source>
</reference>
<evidence type="ECO:0000313" key="2">
    <source>
        <dbReference type="Proteomes" id="UP000244900"/>
    </source>
</evidence>
<gene>
    <name evidence="1" type="ORF">DDW44_12960</name>
</gene>
<keyword evidence="2" id="KW-1185">Reference proteome</keyword>
<name>A0A2S1ST79_9ACTN</name>
<dbReference type="RefSeq" id="WP_108906521.1">
    <property type="nucleotide sequence ID" value="NZ_CP029188.1"/>
</dbReference>
<dbReference type="KEGG" id="stir:DDW44_12960"/>